<dbReference type="Proteomes" id="UP000192674">
    <property type="component" value="Unassembled WGS sequence"/>
</dbReference>
<sequence length="503" mass="53283">MTATAWRLLAAFLAAHTGAYVLFVLSWIVLGRAALSGGVDGGDFAVWAALLAGSVPCHLAATWLQSTISLRLGGLLRQRLVRGTLGLDRDELRGQGVGRLLGRVLEVEAVESLAVGGGLLGLVACVELVIAGVALGTASVPTTVFFAVWVAVTLVVAQRYLRARQAWTTSRLELTDDIVAKMLGHRTRLAQQAPSEWHIGEESSLNRYENRSKQLDRWLVVLSAVCTRGWVAVGVAGLWISTTDLAVGIGGVVLAAGALRSLTAGLGDIADASTAWSNLRPLMNTNPDSPSTDGPIAGVSLLQAESVAYRPVLSGVSLRITPGERLLMEGDSGSGKSTLASLLAGLRKPHQGTILLHGRSLHDIGEHQWRQRVVLAPQFHENHLMLGSLAFNLLLGRGWPATPEDLDDAQALCEQLGLGPLLSRMPSGLHQIVGETGWQLSHGERSLVFLARALLQNPDVLILDETLGALDPGTQRQVLTVLDKIEPALVLVHHGSSGSSGTA</sequence>
<dbReference type="EMBL" id="FWXV01000007">
    <property type="protein sequence ID" value="SMD21725.1"/>
    <property type="molecule type" value="Genomic_DNA"/>
</dbReference>
<dbReference type="GO" id="GO:0005524">
    <property type="term" value="F:ATP binding"/>
    <property type="evidence" value="ECO:0007669"/>
    <property type="project" value="UniProtKB-KW"/>
</dbReference>
<dbReference type="PANTHER" id="PTHR24221:SF654">
    <property type="entry name" value="ATP-BINDING CASSETTE SUB-FAMILY B MEMBER 6"/>
    <property type="match status" value="1"/>
</dbReference>
<keyword evidence="3" id="KW-0547">Nucleotide-binding</keyword>
<dbReference type="PROSITE" id="PS00675">
    <property type="entry name" value="SIGMA54_INTERACT_1"/>
    <property type="match status" value="1"/>
</dbReference>
<organism evidence="10 11">
    <name type="scientific">Kibdelosporangium aridum</name>
    <dbReference type="NCBI Taxonomy" id="2030"/>
    <lineage>
        <taxon>Bacteria</taxon>
        <taxon>Bacillati</taxon>
        <taxon>Actinomycetota</taxon>
        <taxon>Actinomycetes</taxon>
        <taxon>Pseudonocardiales</taxon>
        <taxon>Pseudonocardiaceae</taxon>
        <taxon>Kibdelosporangium</taxon>
    </lineage>
</organism>
<gene>
    <name evidence="10" type="ORF">SAMN05661093_07009</name>
</gene>
<dbReference type="PROSITE" id="PS00211">
    <property type="entry name" value="ABC_TRANSPORTER_1"/>
    <property type="match status" value="1"/>
</dbReference>
<dbReference type="PROSITE" id="PS50893">
    <property type="entry name" value="ABC_TRANSPORTER_2"/>
    <property type="match status" value="1"/>
</dbReference>
<dbReference type="SMART" id="SM00382">
    <property type="entry name" value="AAA"/>
    <property type="match status" value="1"/>
</dbReference>
<keyword evidence="4 10" id="KW-0067">ATP-binding</keyword>
<dbReference type="InterPro" id="IPR039421">
    <property type="entry name" value="Type_1_exporter"/>
</dbReference>
<dbReference type="GO" id="GO:0034040">
    <property type="term" value="F:ATPase-coupled lipid transmembrane transporter activity"/>
    <property type="evidence" value="ECO:0007669"/>
    <property type="project" value="TreeGrafter"/>
</dbReference>
<dbReference type="InterPro" id="IPR025662">
    <property type="entry name" value="Sigma_54_int_dom_ATP-bd_1"/>
</dbReference>
<dbReference type="Gene3D" id="3.40.50.300">
    <property type="entry name" value="P-loop containing nucleotide triphosphate hydrolases"/>
    <property type="match status" value="1"/>
</dbReference>
<evidence type="ECO:0000256" key="3">
    <source>
        <dbReference type="ARBA" id="ARBA00022741"/>
    </source>
</evidence>
<keyword evidence="6 7" id="KW-0472">Membrane</keyword>
<dbReference type="AlphaFoldDB" id="A0A1W2FI67"/>
<dbReference type="GO" id="GO:0140359">
    <property type="term" value="F:ABC-type transporter activity"/>
    <property type="evidence" value="ECO:0007669"/>
    <property type="project" value="InterPro"/>
</dbReference>
<evidence type="ECO:0000259" key="8">
    <source>
        <dbReference type="PROSITE" id="PS50893"/>
    </source>
</evidence>
<evidence type="ECO:0000256" key="6">
    <source>
        <dbReference type="ARBA" id="ARBA00023136"/>
    </source>
</evidence>
<keyword evidence="11" id="KW-1185">Reference proteome</keyword>
<feature type="transmembrane region" description="Helical" evidence="7">
    <location>
        <begin position="113"/>
        <end position="136"/>
    </location>
</feature>
<dbReference type="Pfam" id="PF00005">
    <property type="entry name" value="ABC_tran"/>
    <property type="match status" value="1"/>
</dbReference>
<feature type="transmembrane region" description="Helical" evidence="7">
    <location>
        <begin position="7"/>
        <end position="29"/>
    </location>
</feature>
<dbReference type="InterPro" id="IPR003439">
    <property type="entry name" value="ABC_transporter-like_ATP-bd"/>
</dbReference>
<evidence type="ECO:0000313" key="11">
    <source>
        <dbReference type="Proteomes" id="UP000192674"/>
    </source>
</evidence>
<evidence type="ECO:0000313" key="10">
    <source>
        <dbReference type="EMBL" id="SMD21725.1"/>
    </source>
</evidence>
<name>A0A1W2FI67_KIBAR</name>
<feature type="transmembrane region" description="Helical" evidence="7">
    <location>
        <begin position="142"/>
        <end position="161"/>
    </location>
</feature>
<evidence type="ECO:0000256" key="1">
    <source>
        <dbReference type="ARBA" id="ARBA00004651"/>
    </source>
</evidence>
<accession>A0A1W2FI67</accession>
<proteinExistence type="predicted"/>
<reference evidence="10 11" key="1">
    <citation type="submission" date="2017-04" db="EMBL/GenBank/DDBJ databases">
        <authorList>
            <person name="Afonso C.L."/>
            <person name="Miller P.J."/>
            <person name="Scott M.A."/>
            <person name="Spackman E."/>
            <person name="Goraichik I."/>
            <person name="Dimitrov K.M."/>
            <person name="Suarez D.L."/>
            <person name="Swayne D.E."/>
        </authorList>
    </citation>
    <scope>NUCLEOTIDE SEQUENCE [LARGE SCALE GENOMIC DNA]</scope>
    <source>
        <strain evidence="10 11">DSM 43828</strain>
    </source>
</reference>
<evidence type="ECO:0000256" key="7">
    <source>
        <dbReference type="SAM" id="Phobius"/>
    </source>
</evidence>
<dbReference type="SUPFAM" id="SSF90123">
    <property type="entry name" value="ABC transporter transmembrane region"/>
    <property type="match status" value="1"/>
</dbReference>
<comment type="subcellular location">
    <subcellularLocation>
        <location evidence="1">Cell membrane</location>
        <topology evidence="1">Multi-pass membrane protein</topology>
    </subcellularLocation>
</comment>
<dbReference type="GO" id="GO:0005886">
    <property type="term" value="C:plasma membrane"/>
    <property type="evidence" value="ECO:0007669"/>
    <property type="project" value="UniProtKB-SubCell"/>
</dbReference>
<feature type="transmembrane region" description="Helical" evidence="7">
    <location>
        <begin position="218"/>
        <end position="239"/>
    </location>
</feature>
<dbReference type="InterPro" id="IPR011527">
    <property type="entry name" value="ABC1_TM_dom"/>
</dbReference>
<feature type="transmembrane region" description="Helical" evidence="7">
    <location>
        <begin position="44"/>
        <end position="64"/>
    </location>
</feature>
<feature type="domain" description="ABC transporter" evidence="8">
    <location>
        <begin position="296"/>
        <end position="503"/>
    </location>
</feature>
<evidence type="ECO:0000256" key="2">
    <source>
        <dbReference type="ARBA" id="ARBA00022692"/>
    </source>
</evidence>
<evidence type="ECO:0000256" key="5">
    <source>
        <dbReference type="ARBA" id="ARBA00022989"/>
    </source>
</evidence>
<protein>
    <submittedName>
        <fullName evidence="10">ATP-binding cassette, subfamily B</fullName>
    </submittedName>
</protein>
<dbReference type="RefSeq" id="WP_084430938.1">
    <property type="nucleotide sequence ID" value="NZ_FWXV01000007.1"/>
</dbReference>
<dbReference type="OrthoDB" id="5510295at2"/>
<dbReference type="Gene3D" id="1.20.1560.10">
    <property type="entry name" value="ABC transporter type 1, transmembrane domain"/>
    <property type="match status" value="1"/>
</dbReference>
<keyword evidence="2 7" id="KW-0812">Transmembrane</keyword>
<dbReference type="InterPro" id="IPR036640">
    <property type="entry name" value="ABC1_TM_sf"/>
</dbReference>
<evidence type="ECO:0000259" key="9">
    <source>
        <dbReference type="PROSITE" id="PS50929"/>
    </source>
</evidence>
<dbReference type="PANTHER" id="PTHR24221">
    <property type="entry name" value="ATP-BINDING CASSETTE SUB-FAMILY B"/>
    <property type="match status" value="1"/>
</dbReference>
<evidence type="ECO:0000256" key="4">
    <source>
        <dbReference type="ARBA" id="ARBA00022840"/>
    </source>
</evidence>
<dbReference type="PROSITE" id="PS50929">
    <property type="entry name" value="ABC_TM1F"/>
    <property type="match status" value="1"/>
</dbReference>
<dbReference type="GO" id="GO:0016887">
    <property type="term" value="F:ATP hydrolysis activity"/>
    <property type="evidence" value="ECO:0007669"/>
    <property type="project" value="InterPro"/>
</dbReference>
<keyword evidence="5 7" id="KW-1133">Transmembrane helix</keyword>
<dbReference type="InterPro" id="IPR027417">
    <property type="entry name" value="P-loop_NTPase"/>
</dbReference>
<dbReference type="InterPro" id="IPR003593">
    <property type="entry name" value="AAA+_ATPase"/>
</dbReference>
<dbReference type="SUPFAM" id="SSF52540">
    <property type="entry name" value="P-loop containing nucleoside triphosphate hydrolases"/>
    <property type="match status" value="1"/>
</dbReference>
<feature type="domain" description="ABC transmembrane type-1" evidence="9">
    <location>
        <begin position="8"/>
        <end position="182"/>
    </location>
</feature>
<dbReference type="InterPro" id="IPR017871">
    <property type="entry name" value="ABC_transporter-like_CS"/>
</dbReference>